<dbReference type="CDD" id="cd01948">
    <property type="entry name" value="EAL"/>
    <property type="match status" value="1"/>
</dbReference>
<protein>
    <submittedName>
        <fullName evidence="2">Phytochrome-like protein cph2</fullName>
    </submittedName>
</protein>
<evidence type="ECO:0000313" key="2">
    <source>
        <dbReference type="EMBL" id="MPN30687.1"/>
    </source>
</evidence>
<dbReference type="GO" id="GO:0071111">
    <property type="term" value="F:cyclic-guanylate-specific phosphodiesterase activity"/>
    <property type="evidence" value="ECO:0007669"/>
    <property type="project" value="InterPro"/>
</dbReference>
<organism evidence="2">
    <name type="scientific">bioreactor metagenome</name>
    <dbReference type="NCBI Taxonomy" id="1076179"/>
    <lineage>
        <taxon>unclassified sequences</taxon>
        <taxon>metagenomes</taxon>
        <taxon>ecological metagenomes</taxon>
    </lineage>
</organism>
<reference evidence="2" key="1">
    <citation type="submission" date="2019-08" db="EMBL/GenBank/DDBJ databases">
        <authorList>
            <person name="Kucharzyk K."/>
            <person name="Murdoch R.W."/>
            <person name="Higgins S."/>
            <person name="Loffler F."/>
        </authorList>
    </citation>
    <scope>NUCLEOTIDE SEQUENCE</scope>
</reference>
<evidence type="ECO:0000259" key="1">
    <source>
        <dbReference type="PROSITE" id="PS50883"/>
    </source>
</evidence>
<dbReference type="AlphaFoldDB" id="A0A645GVB9"/>
<comment type="caution">
    <text evidence="2">The sequence shown here is derived from an EMBL/GenBank/DDBJ whole genome shotgun (WGS) entry which is preliminary data.</text>
</comment>
<feature type="domain" description="EAL" evidence="1">
    <location>
        <begin position="34"/>
        <end position="114"/>
    </location>
</feature>
<dbReference type="SUPFAM" id="SSF141868">
    <property type="entry name" value="EAL domain-like"/>
    <property type="match status" value="1"/>
</dbReference>
<dbReference type="EMBL" id="VSSQ01081902">
    <property type="protein sequence ID" value="MPN30687.1"/>
    <property type="molecule type" value="Genomic_DNA"/>
</dbReference>
<dbReference type="InterPro" id="IPR035919">
    <property type="entry name" value="EAL_sf"/>
</dbReference>
<proteinExistence type="predicted"/>
<dbReference type="PANTHER" id="PTHR33121">
    <property type="entry name" value="CYCLIC DI-GMP PHOSPHODIESTERASE PDEF"/>
    <property type="match status" value="1"/>
</dbReference>
<gene>
    <name evidence="2" type="primary">cph2_27</name>
    <name evidence="2" type="ORF">SDC9_178158</name>
</gene>
<dbReference type="PROSITE" id="PS50883">
    <property type="entry name" value="EAL"/>
    <property type="match status" value="1"/>
</dbReference>
<name>A0A645GVB9_9ZZZZ</name>
<dbReference type="PANTHER" id="PTHR33121:SF70">
    <property type="entry name" value="SIGNALING PROTEIN YKOW"/>
    <property type="match status" value="1"/>
</dbReference>
<dbReference type="Pfam" id="PF00563">
    <property type="entry name" value="EAL"/>
    <property type="match status" value="1"/>
</dbReference>
<dbReference type="Gene3D" id="3.20.20.450">
    <property type="entry name" value="EAL domain"/>
    <property type="match status" value="1"/>
</dbReference>
<dbReference type="InterPro" id="IPR050706">
    <property type="entry name" value="Cyclic-di-GMP_PDE-like"/>
</dbReference>
<dbReference type="InterPro" id="IPR001633">
    <property type="entry name" value="EAL_dom"/>
</dbReference>
<accession>A0A645GVB9</accession>
<sequence length="114" mass="13517">MCDRALMALNTVKNNYRKKVAVYDDTLRQHMLDEQILTEEMEEALKKGEFEVWFQPQVNYDKNVLIGAEALVRWRHPTRGLIQPADFIPLFEKNGFITKLDEYVLEKSCSYMRE</sequence>